<dbReference type="OrthoDB" id="2887819at2"/>
<evidence type="ECO:0000313" key="1">
    <source>
        <dbReference type="EMBL" id="KON83555.1"/>
    </source>
</evidence>
<evidence type="ECO:0000313" key="2">
    <source>
        <dbReference type="Proteomes" id="UP000037109"/>
    </source>
</evidence>
<dbReference type="AlphaFoldDB" id="A0A0M0G175"/>
<keyword evidence="2" id="KW-1185">Reference proteome</keyword>
<protein>
    <submittedName>
        <fullName evidence="1">Uncharacterized protein</fullName>
    </submittedName>
</protein>
<name>A0A0M0G175_SPOGL</name>
<dbReference type="RefSeq" id="WP_053437874.1">
    <property type="nucleotide sequence ID" value="NZ_LGUF01000010.1"/>
</dbReference>
<dbReference type="EMBL" id="LGUF01000010">
    <property type="protein sequence ID" value="KON83555.1"/>
    <property type="molecule type" value="Genomic_DNA"/>
</dbReference>
<dbReference type="PATRIC" id="fig|1459.3.peg.6134"/>
<gene>
    <name evidence="1" type="ORF">AF332_27820</name>
</gene>
<comment type="caution">
    <text evidence="1">The sequence shown here is derived from an EMBL/GenBank/DDBJ whole genome shotgun (WGS) entry which is preliminary data.</text>
</comment>
<organism evidence="1 2">
    <name type="scientific">Sporosarcina globispora</name>
    <name type="common">Bacillus globisporus</name>
    <dbReference type="NCBI Taxonomy" id="1459"/>
    <lineage>
        <taxon>Bacteria</taxon>
        <taxon>Bacillati</taxon>
        <taxon>Bacillota</taxon>
        <taxon>Bacilli</taxon>
        <taxon>Bacillales</taxon>
        <taxon>Caryophanaceae</taxon>
        <taxon>Sporosarcina</taxon>
    </lineage>
</organism>
<reference evidence="2" key="1">
    <citation type="submission" date="2015-07" db="EMBL/GenBank/DDBJ databases">
        <title>Fjat-10036 dsm4.</title>
        <authorList>
            <person name="Liu B."/>
            <person name="Wang J."/>
            <person name="Zhu Y."/>
            <person name="Liu G."/>
            <person name="Chen Q."/>
            <person name="Chen Z."/>
            <person name="Lan J."/>
            <person name="Che J."/>
            <person name="Ge C."/>
            <person name="Shi H."/>
            <person name="Pan Z."/>
            <person name="Liu X."/>
        </authorList>
    </citation>
    <scope>NUCLEOTIDE SEQUENCE [LARGE SCALE GENOMIC DNA]</scope>
    <source>
        <strain evidence="2">DSM 4</strain>
    </source>
</reference>
<accession>A0A0M0G175</accession>
<sequence>MSRLIMMEVAMKEELPELYDIYFGGNILLHYEDVKNEKDIPFIVVGMTDGVGEAGAIEFLRGCEQFKVYHKHLFGVEVKSFVTVADKFKQVDNWWDHFHPNGIYR</sequence>
<proteinExistence type="predicted"/>
<dbReference type="Proteomes" id="UP000037109">
    <property type="component" value="Unassembled WGS sequence"/>
</dbReference>